<proteinExistence type="predicted"/>
<dbReference type="EMBL" id="OZ026884">
    <property type="protein sequence ID" value="CAL1238850.1"/>
    <property type="molecule type" value="Genomic_DNA"/>
</dbReference>
<dbReference type="SUPFAM" id="SSF52540">
    <property type="entry name" value="P-loop containing nucleoside triphosphate hydrolases"/>
    <property type="match status" value="1"/>
</dbReference>
<keyword evidence="2" id="KW-1185">Reference proteome</keyword>
<evidence type="ECO:0000313" key="2">
    <source>
        <dbReference type="Proteomes" id="UP001497493"/>
    </source>
</evidence>
<gene>
    <name evidence="1" type="ORF">MECH1_V1_0069</name>
</gene>
<protein>
    <submittedName>
        <fullName evidence="1">Cytidylate kinase-like family protein</fullName>
    </submittedName>
</protein>
<organism evidence="1 2">
    <name type="scientific">Candidatus Methylocalor cossyra</name>
    <dbReference type="NCBI Taxonomy" id="3108543"/>
    <lineage>
        <taxon>Bacteria</taxon>
        <taxon>Pseudomonadati</taxon>
        <taxon>Pseudomonadota</taxon>
        <taxon>Gammaproteobacteria</taxon>
        <taxon>Methylococcales</taxon>
        <taxon>Methylococcaceae</taxon>
        <taxon>Candidatus Methylocalor</taxon>
    </lineage>
</organism>
<accession>A0ABM9NE30</accession>
<dbReference type="InterPro" id="IPR027417">
    <property type="entry name" value="P-loop_NTPase"/>
</dbReference>
<sequence length="237" mass="26162">MPTDPYTFLKTLIARDFQADLQRRAHQPAEPLVVTLSRDHGAGGETVARKLATCLGIPLYDREILERVAQRAKVDAFKLAPHDEGAPATVSTFLYSLLTGTGGELQTYRRHLYDTVLELAEHDGLLVGRGAHLILAGRKVFRVRIVGSRETCAQRLAEESGISVQEAERQVDDINAKRHHSIHNLYGDSIPQCSLEQASRFDLVVNTDHIPPASAVPVVLLAMQQAGFDLRQRSPVT</sequence>
<evidence type="ECO:0000313" key="1">
    <source>
        <dbReference type="EMBL" id="CAL1238850.1"/>
    </source>
</evidence>
<dbReference type="Gene3D" id="3.40.50.300">
    <property type="entry name" value="P-loop containing nucleotide triphosphate hydrolases"/>
    <property type="match status" value="1"/>
</dbReference>
<reference evidence="1 2" key="1">
    <citation type="submission" date="2024-04" db="EMBL/GenBank/DDBJ databases">
        <authorList>
            <person name="Cremers G."/>
        </authorList>
    </citation>
    <scope>NUCLEOTIDE SEQUENCE [LARGE SCALE GENOMIC DNA]</scope>
    <source>
        <strain evidence="1">MeCH1-AG</strain>
    </source>
</reference>
<dbReference type="Pfam" id="PF13189">
    <property type="entry name" value="Cytidylate_kin2"/>
    <property type="match status" value="1"/>
</dbReference>
<dbReference type="Proteomes" id="UP001497493">
    <property type="component" value="Chromosome"/>
</dbReference>
<dbReference type="RefSeq" id="WP_348758460.1">
    <property type="nucleotide sequence ID" value="NZ_OZ026884.1"/>
</dbReference>
<name>A0ABM9NE30_9GAMM</name>